<dbReference type="EMBL" id="BKCJ011400656">
    <property type="protein sequence ID" value="GFD30092.1"/>
    <property type="molecule type" value="Genomic_DNA"/>
</dbReference>
<organism evidence="2">
    <name type="scientific">Tanacetum cinerariifolium</name>
    <name type="common">Dalmatian daisy</name>
    <name type="synonym">Chrysanthemum cinerariifolium</name>
    <dbReference type="NCBI Taxonomy" id="118510"/>
    <lineage>
        <taxon>Eukaryota</taxon>
        <taxon>Viridiplantae</taxon>
        <taxon>Streptophyta</taxon>
        <taxon>Embryophyta</taxon>
        <taxon>Tracheophyta</taxon>
        <taxon>Spermatophyta</taxon>
        <taxon>Magnoliopsida</taxon>
        <taxon>eudicotyledons</taxon>
        <taxon>Gunneridae</taxon>
        <taxon>Pentapetalae</taxon>
        <taxon>asterids</taxon>
        <taxon>campanulids</taxon>
        <taxon>Asterales</taxon>
        <taxon>Asteraceae</taxon>
        <taxon>Asteroideae</taxon>
        <taxon>Anthemideae</taxon>
        <taxon>Anthemidinae</taxon>
        <taxon>Tanacetum</taxon>
    </lineage>
</organism>
<accession>A0A699V4B7</accession>
<evidence type="ECO:0000256" key="1">
    <source>
        <dbReference type="SAM" id="MobiDB-lite"/>
    </source>
</evidence>
<gene>
    <name evidence="2" type="ORF">Tci_902061</name>
</gene>
<protein>
    <submittedName>
        <fullName evidence="2">Uncharacterized protein</fullName>
    </submittedName>
</protein>
<comment type="caution">
    <text evidence="2">The sequence shown here is derived from an EMBL/GenBank/DDBJ whole genome shotgun (WGS) entry which is preliminary data.</text>
</comment>
<evidence type="ECO:0000313" key="2">
    <source>
        <dbReference type="EMBL" id="GFD30092.1"/>
    </source>
</evidence>
<sequence length="154" mass="16655">DDGEDGDDDDDQEVVKNGEKDDAEESGDDDEEGKGDEQEYDEEDGNEETRDEESFDPIPQTPESSEDDGNGAEDIVLNLGKEEEHQESSSVSSQFLTSMLNLTLDAGMESIFETTSRIDVQTPTFVAPLPITTPTMTSSTIAATTTTSQAPILP</sequence>
<feature type="region of interest" description="Disordered" evidence="1">
    <location>
        <begin position="1"/>
        <end position="92"/>
    </location>
</feature>
<dbReference type="AlphaFoldDB" id="A0A699V4B7"/>
<feature type="compositionally biased region" description="Acidic residues" evidence="1">
    <location>
        <begin position="21"/>
        <end position="55"/>
    </location>
</feature>
<feature type="non-terminal residue" evidence="2">
    <location>
        <position position="1"/>
    </location>
</feature>
<feature type="non-terminal residue" evidence="2">
    <location>
        <position position="154"/>
    </location>
</feature>
<name>A0A699V4B7_TANCI</name>
<proteinExistence type="predicted"/>
<feature type="compositionally biased region" description="Acidic residues" evidence="1">
    <location>
        <begin position="1"/>
        <end position="12"/>
    </location>
</feature>
<reference evidence="2" key="1">
    <citation type="journal article" date="2019" name="Sci. Rep.">
        <title>Draft genome of Tanacetum cinerariifolium, the natural source of mosquito coil.</title>
        <authorList>
            <person name="Yamashiro T."/>
            <person name="Shiraishi A."/>
            <person name="Satake H."/>
            <person name="Nakayama K."/>
        </authorList>
    </citation>
    <scope>NUCLEOTIDE SEQUENCE</scope>
</reference>